<dbReference type="STRING" id="1850246.LPB138_00585"/>
<organism evidence="2 3">
    <name type="scientific">Urechidicola croceus</name>
    <dbReference type="NCBI Taxonomy" id="1850246"/>
    <lineage>
        <taxon>Bacteria</taxon>
        <taxon>Pseudomonadati</taxon>
        <taxon>Bacteroidota</taxon>
        <taxon>Flavobacteriia</taxon>
        <taxon>Flavobacteriales</taxon>
        <taxon>Flavobacteriaceae</taxon>
        <taxon>Urechidicola</taxon>
    </lineage>
</organism>
<name>A0A1D8P3V5_9FLAO</name>
<keyword evidence="3" id="KW-1185">Reference proteome</keyword>
<feature type="chain" id="PRO_5009110725" description="Secretion system C-terminal sorting domain-containing protein" evidence="1">
    <location>
        <begin position="24"/>
        <end position="110"/>
    </location>
</feature>
<evidence type="ECO:0000313" key="3">
    <source>
        <dbReference type="Proteomes" id="UP000176050"/>
    </source>
</evidence>
<evidence type="ECO:0000313" key="2">
    <source>
        <dbReference type="EMBL" id="AOW19273.1"/>
    </source>
</evidence>
<evidence type="ECO:0000256" key="1">
    <source>
        <dbReference type="SAM" id="SignalP"/>
    </source>
</evidence>
<dbReference type="EMBL" id="CP017478">
    <property type="protein sequence ID" value="AOW19273.1"/>
    <property type="molecule type" value="Genomic_DNA"/>
</dbReference>
<keyword evidence="1" id="KW-0732">Signal</keyword>
<dbReference type="RefSeq" id="WP_070235403.1">
    <property type="nucleotide sequence ID" value="NZ_CP017478.1"/>
</dbReference>
<gene>
    <name evidence="2" type="ORF">LPB138_00585</name>
</gene>
<feature type="signal peptide" evidence="1">
    <location>
        <begin position="1"/>
        <end position="23"/>
    </location>
</feature>
<protein>
    <recommendedName>
        <fullName evidence="4">Secretion system C-terminal sorting domain-containing protein</fullName>
    </recommendedName>
</protein>
<dbReference type="AlphaFoldDB" id="A0A1D8P3V5"/>
<dbReference type="KEGG" id="lul:LPB138_00585"/>
<dbReference type="Proteomes" id="UP000176050">
    <property type="component" value="Chromosome"/>
</dbReference>
<sequence>MKSKSIINILSLTLFLFSLNINASNLSSATFNNTEYSETQTTLNFFIPEETESVYIFISDESMTVFQKMKIYQRGNGSISYGKDGLPKGTYFYSLIVDGIKTDVQKIVVK</sequence>
<accession>A0A1D8P3V5</accession>
<dbReference type="OrthoDB" id="9808953at2"/>
<proteinExistence type="predicted"/>
<reference evidence="2 3" key="1">
    <citation type="submission" date="2016-10" db="EMBL/GenBank/DDBJ databases">
        <title>Lutibacter sp. LPB0138, isolated from marine gastropod.</title>
        <authorList>
            <person name="Kim E."/>
            <person name="Yi H."/>
        </authorList>
    </citation>
    <scope>NUCLEOTIDE SEQUENCE [LARGE SCALE GENOMIC DNA]</scope>
    <source>
        <strain evidence="2 3">LPB0138</strain>
    </source>
</reference>
<evidence type="ECO:0008006" key="4">
    <source>
        <dbReference type="Google" id="ProtNLM"/>
    </source>
</evidence>